<gene>
    <name evidence="2" type="ORF">AVDCRST_MAG78-3733</name>
</gene>
<proteinExistence type="predicted"/>
<feature type="region of interest" description="Disordered" evidence="1">
    <location>
        <begin position="1"/>
        <end position="28"/>
    </location>
</feature>
<accession>A0A6J4QU64</accession>
<organism evidence="2">
    <name type="scientific">uncultured Rubrobacteraceae bacterium</name>
    <dbReference type="NCBI Taxonomy" id="349277"/>
    <lineage>
        <taxon>Bacteria</taxon>
        <taxon>Bacillati</taxon>
        <taxon>Actinomycetota</taxon>
        <taxon>Rubrobacteria</taxon>
        <taxon>Rubrobacterales</taxon>
        <taxon>Rubrobacteraceae</taxon>
        <taxon>environmental samples</taxon>
    </lineage>
</organism>
<evidence type="ECO:0000256" key="1">
    <source>
        <dbReference type="SAM" id="MobiDB-lite"/>
    </source>
</evidence>
<dbReference type="EMBL" id="CADCVB010000243">
    <property type="protein sequence ID" value="CAA9453760.1"/>
    <property type="molecule type" value="Genomic_DNA"/>
</dbReference>
<reference evidence="2" key="1">
    <citation type="submission" date="2020-02" db="EMBL/GenBank/DDBJ databases">
        <authorList>
            <person name="Meier V. D."/>
        </authorList>
    </citation>
    <scope>NUCLEOTIDE SEQUENCE</scope>
    <source>
        <strain evidence="2">AVDCRST_MAG78</strain>
    </source>
</reference>
<protein>
    <submittedName>
        <fullName evidence="2">Acetylornithine deacetylase/Succinyl-diaminopimelate desuccinylase and related deacylases</fullName>
    </submittedName>
</protein>
<feature type="compositionally biased region" description="Basic and acidic residues" evidence="1">
    <location>
        <begin position="1"/>
        <end position="11"/>
    </location>
</feature>
<dbReference type="AlphaFoldDB" id="A0A6J4QU64"/>
<evidence type="ECO:0000313" key="2">
    <source>
        <dbReference type="EMBL" id="CAA9453760.1"/>
    </source>
</evidence>
<feature type="non-terminal residue" evidence="2">
    <location>
        <position position="1"/>
    </location>
</feature>
<name>A0A6J4QU64_9ACTN</name>
<feature type="non-terminal residue" evidence="2">
    <location>
        <position position="28"/>
    </location>
</feature>
<sequence>ALRRVAREGRLARPAQHVRWHSPEPGLA</sequence>